<dbReference type="OrthoDB" id="5814288at2759"/>
<feature type="transmembrane region" description="Helical" evidence="1">
    <location>
        <begin position="57"/>
        <end position="79"/>
    </location>
</feature>
<dbReference type="AlphaFoldDB" id="A0A9P1IKL1"/>
<evidence type="ECO:0000313" key="3">
    <source>
        <dbReference type="Proteomes" id="UP001152747"/>
    </source>
</evidence>
<evidence type="ECO:0000256" key="1">
    <source>
        <dbReference type="SAM" id="Phobius"/>
    </source>
</evidence>
<gene>
    <name evidence="2" type="ORF">CAMP_LOCUS9417</name>
</gene>
<protein>
    <submittedName>
        <fullName evidence="2">Uncharacterized protein</fullName>
    </submittedName>
</protein>
<accession>A0A9P1IKL1</accession>
<name>A0A9P1IKL1_9PELO</name>
<comment type="caution">
    <text evidence="2">The sequence shown here is derived from an EMBL/GenBank/DDBJ whole genome shotgun (WGS) entry which is preliminary data.</text>
</comment>
<dbReference type="Proteomes" id="UP001152747">
    <property type="component" value="Unassembled WGS sequence"/>
</dbReference>
<keyword evidence="1" id="KW-0812">Transmembrane</keyword>
<keyword evidence="3" id="KW-1185">Reference proteome</keyword>
<reference evidence="2" key="1">
    <citation type="submission" date="2022-11" db="EMBL/GenBank/DDBJ databases">
        <authorList>
            <person name="Kikuchi T."/>
        </authorList>
    </citation>
    <scope>NUCLEOTIDE SEQUENCE</scope>
    <source>
        <strain evidence="2">PS1010</strain>
    </source>
</reference>
<organism evidence="2 3">
    <name type="scientific">Caenorhabditis angaria</name>
    <dbReference type="NCBI Taxonomy" id="860376"/>
    <lineage>
        <taxon>Eukaryota</taxon>
        <taxon>Metazoa</taxon>
        <taxon>Ecdysozoa</taxon>
        <taxon>Nematoda</taxon>
        <taxon>Chromadorea</taxon>
        <taxon>Rhabditida</taxon>
        <taxon>Rhabditina</taxon>
        <taxon>Rhabditomorpha</taxon>
        <taxon>Rhabditoidea</taxon>
        <taxon>Rhabditidae</taxon>
        <taxon>Peloderinae</taxon>
        <taxon>Caenorhabditis</taxon>
    </lineage>
</organism>
<keyword evidence="1" id="KW-1133">Transmembrane helix</keyword>
<evidence type="ECO:0000313" key="2">
    <source>
        <dbReference type="EMBL" id="CAI5446780.1"/>
    </source>
</evidence>
<sequence length="254" mass="30236">MDMINIRTKNLWQFARKMFIQIFCSGLSFSQLFSIYIDYFRRYFVPKSFEYPIDCFFAFFLFHLYLAYILIISISRNIFKHFKLKGSKIVPELRVAQQKIGLILTSFFVFQSIAKWSIGISMFDRIFGWIMQIKPQINFKPQIKFDKKSSIKTKMDTNIGLSLEPENSETQKTLKNLTETSRNLEFFGDVLENFEDENEEEKSINLVEKWLENEDSQNDQIVKKHLMKLVAQDIIRRRSFCSKQELEGIEDENV</sequence>
<feature type="transmembrane region" description="Helical" evidence="1">
    <location>
        <begin position="100"/>
        <end position="118"/>
    </location>
</feature>
<feature type="transmembrane region" description="Helical" evidence="1">
    <location>
        <begin position="20"/>
        <end position="37"/>
    </location>
</feature>
<keyword evidence="1" id="KW-0472">Membrane</keyword>
<dbReference type="EMBL" id="CANHGI010000003">
    <property type="protein sequence ID" value="CAI5446780.1"/>
    <property type="molecule type" value="Genomic_DNA"/>
</dbReference>
<proteinExistence type="predicted"/>